<gene>
    <name evidence="4" type="ORF">BD293_0933</name>
</gene>
<dbReference type="GO" id="GO:0005737">
    <property type="term" value="C:cytoplasm"/>
    <property type="evidence" value="ECO:0007669"/>
    <property type="project" value="TreeGrafter"/>
</dbReference>
<comment type="similarity">
    <text evidence="1">Belongs to the methyltransferase superfamily. L-isoaspartyl/D-aspartyl protein methyltransferase family.</text>
</comment>
<dbReference type="SUPFAM" id="SSF53335">
    <property type="entry name" value="S-adenosyl-L-methionine-dependent methyltransferases"/>
    <property type="match status" value="1"/>
</dbReference>
<evidence type="ECO:0000313" key="4">
    <source>
        <dbReference type="EMBL" id="TQM92332.1"/>
    </source>
</evidence>
<dbReference type="CDD" id="cd02440">
    <property type="entry name" value="AdoMet_MTases"/>
    <property type="match status" value="1"/>
</dbReference>
<dbReference type="Gene3D" id="3.40.50.150">
    <property type="entry name" value="Vaccinia Virus protein VP39"/>
    <property type="match status" value="1"/>
</dbReference>
<protein>
    <recommendedName>
        <fullName evidence="2">Protein-L-isoaspartate O-methyltransferase</fullName>
    </recommendedName>
    <alternativeName>
        <fullName evidence="3">Protein L-isoaspartyl methyltransferase</fullName>
    </alternativeName>
</protein>
<dbReference type="InterPro" id="IPR000682">
    <property type="entry name" value="PCMT"/>
</dbReference>
<dbReference type="EMBL" id="VFPT01000001">
    <property type="protein sequence ID" value="TQM92332.1"/>
    <property type="molecule type" value="Genomic_DNA"/>
</dbReference>
<keyword evidence="4" id="KW-0808">Transferase</keyword>
<dbReference type="PANTHER" id="PTHR11579">
    <property type="entry name" value="PROTEIN-L-ISOASPARTATE O-METHYLTRANSFERASE"/>
    <property type="match status" value="1"/>
</dbReference>
<reference evidence="4 5" key="1">
    <citation type="submission" date="2019-06" db="EMBL/GenBank/DDBJ databases">
        <title>Genomic Encyclopedia of Archaeal and Bacterial Type Strains, Phase II (KMG-II): from individual species to whole genera.</title>
        <authorList>
            <person name="Goeker M."/>
        </authorList>
    </citation>
    <scope>NUCLEOTIDE SEQUENCE [LARGE SCALE GENOMIC DNA]</scope>
    <source>
        <strain evidence="4 5">DSM 18423</strain>
    </source>
</reference>
<keyword evidence="5" id="KW-1185">Reference proteome</keyword>
<dbReference type="RefSeq" id="WP_142080067.1">
    <property type="nucleotide sequence ID" value="NZ_VFPT01000001.1"/>
</dbReference>
<evidence type="ECO:0000256" key="3">
    <source>
        <dbReference type="ARBA" id="ARBA00030757"/>
    </source>
</evidence>
<sequence length="217" mass="23367">MTDFAARRRTMVDTQVRPSDVTKFPIIDSMLHVPREKFVPDTKAEAAYIGENLSLDDGRVLLDPRTLAKMIDALDITSDDLVLDIGCGTGYSSAVILRMAQAVVAVEQDEALARAAEAAFAQTGSETVVLHKGKLTEGATEHAPYDVILLQGGIESFPQALVGQLSDAGRVAAVFMDGALGVVRLGLRKGDHIVWRDIFNAAAPVLPGFSKDHEFTF</sequence>
<dbReference type="PANTHER" id="PTHR11579:SF18">
    <property type="entry name" value="PROTEIN-L-ISOASPARTATE O-METHYLTRANSFERASE"/>
    <property type="match status" value="1"/>
</dbReference>
<evidence type="ECO:0000313" key="5">
    <source>
        <dbReference type="Proteomes" id="UP000320582"/>
    </source>
</evidence>
<dbReference type="AlphaFoldDB" id="A0A543KBA7"/>
<dbReference type="OrthoDB" id="9798496at2"/>
<dbReference type="Pfam" id="PF01135">
    <property type="entry name" value="PCMT"/>
    <property type="match status" value="1"/>
</dbReference>
<dbReference type="GO" id="GO:0032259">
    <property type="term" value="P:methylation"/>
    <property type="evidence" value="ECO:0007669"/>
    <property type="project" value="UniProtKB-KW"/>
</dbReference>
<keyword evidence="4" id="KW-0489">Methyltransferase</keyword>
<name>A0A543KBA7_9RHOB</name>
<evidence type="ECO:0000256" key="2">
    <source>
        <dbReference type="ARBA" id="ARBA00013346"/>
    </source>
</evidence>
<organism evidence="4 5">
    <name type="scientific">Roseinatronobacter monicus</name>
    <dbReference type="NCBI Taxonomy" id="393481"/>
    <lineage>
        <taxon>Bacteria</taxon>
        <taxon>Pseudomonadati</taxon>
        <taxon>Pseudomonadota</taxon>
        <taxon>Alphaproteobacteria</taxon>
        <taxon>Rhodobacterales</taxon>
        <taxon>Paracoccaceae</taxon>
        <taxon>Roseinatronobacter</taxon>
    </lineage>
</organism>
<comment type="caution">
    <text evidence="4">The sequence shown here is derived from an EMBL/GenBank/DDBJ whole genome shotgun (WGS) entry which is preliminary data.</text>
</comment>
<proteinExistence type="inferred from homology"/>
<evidence type="ECO:0000256" key="1">
    <source>
        <dbReference type="ARBA" id="ARBA00005369"/>
    </source>
</evidence>
<accession>A0A543KBA7</accession>
<dbReference type="GO" id="GO:0004719">
    <property type="term" value="F:protein-L-isoaspartate (D-aspartate) O-methyltransferase activity"/>
    <property type="evidence" value="ECO:0007669"/>
    <property type="project" value="InterPro"/>
</dbReference>
<dbReference type="InterPro" id="IPR029063">
    <property type="entry name" value="SAM-dependent_MTases_sf"/>
</dbReference>
<dbReference type="Proteomes" id="UP000320582">
    <property type="component" value="Unassembled WGS sequence"/>
</dbReference>